<dbReference type="PANTHER" id="PTHR24141:SF1">
    <property type="entry name" value="2-5A-DEPENDENT RIBONUCLEASE"/>
    <property type="match status" value="1"/>
</dbReference>
<dbReference type="OrthoDB" id="47198at2759"/>
<evidence type="ECO:0000256" key="3">
    <source>
        <dbReference type="SAM" id="MobiDB-lite"/>
    </source>
</evidence>
<dbReference type="GO" id="GO:0006396">
    <property type="term" value="P:RNA processing"/>
    <property type="evidence" value="ECO:0007669"/>
    <property type="project" value="TreeGrafter"/>
</dbReference>
<sequence>MPGFGGFSGAQSTTVSSKEIDASTPWVAASDGDLDLLKASIEKLGLEPGATDDNGFTCLHAACGYCRVDVIRWLLAAKDKVDVNCRDSEGDTPLHHCDDATSAKMLIEAGADCQLKNDDGKTPLKAKEEELSEMEEDDEDEDYTKLKELVVYLTGLR</sequence>
<gene>
    <name evidence="4" type="ORF">THAOC_18780</name>
</gene>
<dbReference type="InterPro" id="IPR036770">
    <property type="entry name" value="Ankyrin_rpt-contain_sf"/>
</dbReference>
<dbReference type="AlphaFoldDB" id="K0SR57"/>
<dbReference type="eggNOG" id="KOG0504">
    <property type="taxonomic scope" value="Eukaryota"/>
</dbReference>
<dbReference type="InterPro" id="IPR002110">
    <property type="entry name" value="Ankyrin_rpt"/>
</dbReference>
<comment type="caution">
    <text evidence="4">The sequence shown here is derived from an EMBL/GenBank/DDBJ whole genome shotgun (WGS) entry which is preliminary data.</text>
</comment>
<keyword evidence="2" id="KW-0040">ANK repeat</keyword>
<evidence type="ECO:0000313" key="4">
    <source>
        <dbReference type="EMBL" id="EJK60807.1"/>
    </source>
</evidence>
<feature type="compositionally biased region" description="Basic and acidic residues" evidence="3">
    <location>
        <begin position="117"/>
        <end position="129"/>
    </location>
</feature>
<keyword evidence="1" id="KW-0677">Repeat</keyword>
<dbReference type="OMA" id="PFGANHI"/>
<dbReference type="Proteomes" id="UP000266841">
    <property type="component" value="Unassembled WGS sequence"/>
</dbReference>
<evidence type="ECO:0000256" key="1">
    <source>
        <dbReference type="ARBA" id="ARBA00022737"/>
    </source>
</evidence>
<name>K0SR57_THAOC</name>
<feature type="region of interest" description="Disordered" evidence="3">
    <location>
        <begin position="117"/>
        <end position="141"/>
    </location>
</feature>
<protein>
    <submittedName>
        <fullName evidence="4">Uncharacterized protein</fullName>
    </submittedName>
</protein>
<dbReference type="GO" id="GO:0004540">
    <property type="term" value="F:RNA nuclease activity"/>
    <property type="evidence" value="ECO:0007669"/>
    <property type="project" value="TreeGrafter"/>
</dbReference>
<organism evidence="4 5">
    <name type="scientific">Thalassiosira oceanica</name>
    <name type="common">Marine diatom</name>
    <dbReference type="NCBI Taxonomy" id="159749"/>
    <lineage>
        <taxon>Eukaryota</taxon>
        <taxon>Sar</taxon>
        <taxon>Stramenopiles</taxon>
        <taxon>Ochrophyta</taxon>
        <taxon>Bacillariophyta</taxon>
        <taxon>Coscinodiscophyceae</taxon>
        <taxon>Thalassiosirophycidae</taxon>
        <taxon>Thalassiosirales</taxon>
        <taxon>Thalassiosiraceae</taxon>
        <taxon>Thalassiosira</taxon>
    </lineage>
</organism>
<evidence type="ECO:0000313" key="5">
    <source>
        <dbReference type="Proteomes" id="UP000266841"/>
    </source>
</evidence>
<evidence type="ECO:0000256" key="2">
    <source>
        <dbReference type="ARBA" id="ARBA00023043"/>
    </source>
</evidence>
<dbReference type="Pfam" id="PF12796">
    <property type="entry name" value="Ank_2"/>
    <property type="match status" value="1"/>
</dbReference>
<dbReference type="PANTHER" id="PTHR24141">
    <property type="entry name" value="2-5A-DEPENDENT RIBONUCLEASE"/>
    <property type="match status" value="1"/>
</dbReference>
<keyword evidence="5" id="KW-1185">Reference proteome</keyword>
<dbReference type="SUPFAM" id="SSF48403">
    <property type="entry name" value="Ankyrin repeat"/>
    <property type="match status" value="1"/>
</dbReference>
<dbReference type="EMBL" id="AGNL01020669">
    <property type="protein sequence ID" value="EJK60807.1"/>
    <property type="molecule type" value="Genomic_DNA"/>
</dbReference>
<feature type="compositionally biased region" description="Acidic residues" evidence="3">
    <location>
        <begin position="130"/>
        <end position="141"/>
    </location>
</feature>
<dbReference type="SMART" id="SM00248">
    <property type="entry name" value="ANK"/>
    <property type="match status" value="2"/>
</dbReference>
<proteinExistence type="predicted"/>
<reference evidence="4 5" key="1">
    <citation type="journal article" date="2012" name="Genome Biol.">
        <title>Genome and low-iron response of an oceanic diatom adapted to chronic iron limitation.</title>
        <authorList>
            <person name="Lommer M."/>
            <person name="Specht M."/>
            <person name="Roy A.S."/>
            <person name="Kraemer L."/>
            <person name="Andreson R."/>
            <person name="Gutowska M.A."/>
            <person name="Wolf J."/>
            <person name="Bergner S.V."/>
            <person name="Schilhabel M.B."/>
            <person name="Klostermeier U.C."/>
            <person name="Beiko R.G."/>
            <person name="Rosenstiel P."/>
            <person name="Hippler M."/>
            <person name="Laroche J."/>
        </authorList>
    </citation>
    <scope>NUCLEOTIDE SEQUENCE [LARGE SCALE GENOMIC DNA]</scope>
    <source>
        <strain evidence="4 5">CCMP1005</strain>
    </source>
</reference>
<accession>K0SR57</accession>
<dbReference type="Gene3D" id="1.25.40.20">
    <property type="entry name" value="Ankyrin repeat-containing domain"/>
    <property type="match status" value="1"/>
</dbReference>
<dbReference type="GO" id="GO:0003723">
    <property type="term" value="F:RNA binding"/>
    <property type="evidence" value="ECO:0007669"/>
    <property type="project" value="TreeGrafter"/>
</dbReference>